<feature type="transmembrane region" description="Helical" evidence="5">
    <location>
        <begin position="25"/>
        <end position="43"/>
    </location>
</feature>
<evidence type="ECO:0000256" key="5">
    <source>
        <dbReference type="SAM" id="Phobius"/>
    </source>
</evidence>
<evidence type="ECO:0000313" key="6">
    <source>
        <dbReference type="EMBL" id="PJE75967.1"/>
    </source>
</evidence>
<comment type="caution">
    <text evidence="6">The sequence shown here is derived from an EMBL/GenBank/DDBJ whole genome shotgun (WGS) entry which is preliminary data.</text>
</comment>
<gene>
    <name evidence="6" type="ORF">COV04_02330</name>
</gene>
<name>A0A2M8LET8_9BACT</name>
<reference evidence="6 7" key="1">
    <citation type="submission" date="2017-09" db="EMBL/GenBank/DDBJ databases">
        <title>Depth-based differentiation of microbial function through sediment-hosted aquifers and enrichment of novel symbionts in the deep terrestrial subsurface.</title>
        <authorList>
            <person name="Probst A.J."/>
            <person name="Ladd B."/>
            <person name="Jarett J.K."/>
            <person name="Geller-Mcgrath D.E."/>
            <person name="Sieber C.M."/>
            <person name="Emerson J.B."/>
            <person name="Anantharaman K."/>
            <person name="Thomas B.C."/>
            <person name="Malmstrom R."/>
            <person name="Stieglmeier M."/>
            <person name="Klingl A."/>
            <person name="Woyke T."/>
            <person name="Ryan C.M."/>
            <person name="Banfield J.F."/>
        </authorList>
    </citation>
    <scope>NUCLEOTIDE SEQUENCE [LARGE SCALE GENOMIC DNA]</scope>
    <source>
        <strain evidence="6">CG10_big_fil_rev_8_21_14_0_10_48_11</strain>
    </source>
</reference>
<comment type="subcellular location">
    <subcellularLocation>
        <location evidence="1">Membrane</location>
        <topology evidence="1">Multi-pass membrane protein</topology>
    </subcellularLocation>
</comment>
<dbReference type="AlphaFoldDB" id="A0A2M8LET8"/>
<evidence type="ECO:0000256" key="3">
    <source>
        <dbReference type="ARBA" id="ARBA00022989"/>
    </source>
</evidence>
<dbReference type="InterPro" id="IPR019109">
    <property type="entry name" value="MamF_MmsF"/>
</dbReference>
<evidence type="ECO:0000256" key="4">
    <source>
        <dbReference type="ARBA" id="ARBA00023136"/>
    </source>
</evidence>
<evidence type="ECO:0000256" key="2">
    <source>
        <dbReference type="ARBA" id="ARBA00022692"/>
    </source>
</evidence>
<proteinExistence type="predicted"/>
<organism evidence="6 7">
    <name type="scientific">Candidatus Uhrbacteria bacterium CG10_big_fil_rev_8_21_14_0_10_48_11</name>
    <dbReference type="NCBI Taxonomy" id="1975037"/>
    <lineage>
        <taxon>Bacteria</taxon>
        <taxon>Candidatus Uhriibacteriota</taxon>
    </lineage>
</organism>
<keyword evidence="4 5" id="KW-0472">Membrane</keyword>
<sequence>MPRTQKKKQSAVSSPVVSRPDERDWMLAAVSYLWIFCVIPLVLRKGSPFVQFHAKQGAVLAITWFLLWVVGIIPILGWLVFFFGSILLVAVNLLAIVRAWHGDQWKIPYLYDYVAYLDL</sequence>
<dbReference type="EMBL" id="PFET01000008">
    <property type="protein sequence ID" value="PJE75967.1"/>
    <property type="molecule type" value="Genomic_DNA"/>
</dbReference>
<evidence type="ECO:0000313" key="7">
    <source>
        <dbReference type="Proteomes" id="UP000231152"/>
    </source>
</evidence>
<accession>A0A2M8LET8</accession>
<keyword evidence="3 5" id="KW-1133">Transmembrane helix</keyword>
<dbReference type="Proteomes" id="UP000231152">
    <property type="component" value="Unassembled WGS sequence"/>
</dbReference>
<evidence type="ECO:0008006" key="8">
    <source>
        <dbReference type="Google" id="ProtNLM"/>
    </source>
</evidence>
<dbReference type="Pfam" id="PF09685">
    <property type="entry name" value="MamF_MmsF"/>
    <property type="match status" value="1"/>
</dbReference>
<protein>
    <recommendedName>
        <fullName evidence="8">DUF4870 domain-containing protein</fullName>
    </recommendedName>
</protein>
<keyword evidence="2 5" id="KW-0812">Transmembrane</keyword>
<evidence type="ECO:0000256" key="1">
    <source>
        <dbReference type="ARBA" id="ARBA00004141"/>
    </source>
</evidence>
<feature type="transmembrane region" description="Helical" evidence="5">
    <location>
        <begin position="55"/>
        <end position="73"/>
    </location>
</feature>
<feature type="transmembrane region" description="Helical" evidence="5">
    <location>
        <begin position="79"/>
        <end position="100"/>
    </location>
</feature>